<name>A0A1I4PIB7_9BACI</name>
<dbReference type="PANTHER" id="PTHR22916">
    <property type="entry name" value="GLYCOSYLTRANSFERASE"/>
    <property type="match status" value="1"/>
</dbReference>
<feature type="domain" description="Glycosyl transferase family 1" evidence="3">
    <location>
        <begin position="761"/>
        <end position="849"/>
    </location>
</feature>
<dbReference type="SUPFAM" id="SSF53448">
    <property type="entry name" value="Nucleotide-diphospho-sugar transferases"/>
    <property type="match status" value="1"/>
</dbReference>
<dbReference type="GO" id="GO:0016758">
    <property type="term" value="F:hexosyltransferase activity"/>
    <property type="evidence" value="ECO:0007669"/>
    <property type="project" value="UniProtKB-ARBA"/>
</dbReference>
<keyword evidence="6" id="KW-1185">Reference proteome</keyword>
<protein>
    <submittedName>
        <fullName evidence="5">Glycosyl transferases group 1</fullName>
    </submittedName>
</protein>
<dbReference type="EMBL" id="FOTR01000011">
    <property type="protein sequence ID" value="SFM27296.1"/>
    <property type="molecule type" value="Genomic_DNA"/>
</dbReference>
<dbReference type="InterPro" id="IPR029044">
    <property type="entry name" value="Nucleotide-diphossugar_trans"/>
</dbReference>
<evidence type="ECO:0000259" key="4">
    <source>
        <dbReference type="Pfam" id="PF00535"/>
    </source>
</evidence>
<dbReference type="RefSeq" id="WP_091485122.1">
    <property type="nucleotide sequence ID" value="NZ_FOTR01000011.1"/>
</dbReference>
<feature type="domain" description="Glycosyltransferase 2-like" evidence="4">
    <location>
        <begin position="259"/>
        <end position="389"/>
    </location>
</feature>
<comment type="similarity">
    <text evidence="1">Belongs to the glycosyltransferase 2 family.</text>
</comment>
<reference evidence="6" key="1">
    <citation type="submission" date="2016-10" db="EMBL/GenBank/DDBJ databases">
        <authorList>
            <person name="Varghese N."/>
            <person name="Submissions S."/>
        </authorList>
    </citation>
    <scope>NUCLEOTIDE SEQUENCE [LARGE SCALE GENOMIC DNA]</scope>
    <source>
        <strain evidence="6">CGMCC 1.4250</strain>
    </source>
</reference>
<feature type="coiled-coil region" evidence="2">
    <location>
        <begin position="8"/>
        <end position="35"/>
    </location>
</feature>
<dbReference type="OrthoDB" id="396512at2"/>
<dbReference type="Pfam" id="PF00534">
    <property type="entry name" value="Glycos_transf_1"/>
    <property type="match status" value="1"/>
</dbReference>
<dbReference type="Pfam" id="PF00535">
    <property type="entry name" value="Glycos_transf_2"/>
    <property type="match status" value="1"/>
</dbReference>
<dbReference type="Gene3D" id="3.40.50.2000">
    <property type="entry name" value="Glycogen Phosphorylase B"/>
    <property type="match status" value="1"/>
</dbReference>
<dbReference type="InterPro" id="IPR001296">
    <property type="entry name" value="Glyco_trans_1"/>
</dbReference>
<evidence type="ECO:0000313" key="6">
    <source>
        <dbReference type="Proteomes" id="UP000198565"/>
    </source>
</evidence>
<evidence type="ECO:0000256" key="2">
    <source>
        <dbReference type="SAM" id="Coils"/>
    </source>
</evidence>
<evidence type="ECO:0000256" key="1">
    <source>
        <dbReference type="ARBA" id="ARBA00006739"/>
    </source>
</evidence>
<dbReference type="AlphaFoldDB" id="A0A1I4PIB7"/>
<dbReference type="Gene3D" id="3.90.550.10">
    <property type="entry name" value="Spore Coat Polysaccharide Biosynthesis Protein SpsA, Chain A"/>
    <property type="match status" value="1"/>
</dbReference>
<dbReference type="Proteomes" id="UP000198565">
    <property type="component" value="Unassembled WGS sequence"/>
</dbReference>
<dbReference type="STRING" id="334253.SAMN04487943_11182"/>
<organism evidence="5 6">
    <name type="scientific">Gracilibacillus orientalis</name>
    <dbReference type="NCBI Taxonomy" id="334253"/>
    <lineage>
        <taxon>Bacteria</taxon>
        <taxon>Bacillati</taxon>
        <taxon>Bacillota</taxon>
        <taxon>Bacilli</taxon>
        <taxon>Bacillales</taxon>
        <taxon>Bacillaceae</taxon>
        <taxon>Gracilibacillus</taxon>
    </lineage>
</organism>
<dbReference type="PANTHER" id="PTHR22916:SF3">
    <property type="entry name" value="UDP-GLCNAC:BETAGAL BETA-1,3-N-ACETYLGLUCOSAMINYLTRANSFERASE-LIKE PROTEIN 1"/>
    <property type="match status" value="1"/>
</dbReference>
<sequence length="882" mass="102451">MTRKDHNQMEVEQKLLEVEAMLEKEKDQYIQHRQEYRQVLATFNRIDQNRAIRSGFTWMKNAKAIATGKKTVKQTFDKKQMQKKAKQKIKKWKRSLYEYGFYETVIPELKQIVEKTNNPYDRKNAAMELAVWYANQYTVSAAEQALSYLDVLKKYTLSKEWSRRVTILEAESLLHLEEHDKAKQLLLDQIEMQEHPDLYLAMASTETISDKKVEWINQALALDQLKPITLEQSHQDRTLYDSIQVTDQLAQHDERPVVTVIIPVYNAEKTVQTALDSIINQTWSKLEVLVVDDCSTDNTVQVVEQYVQKDQRIKLLKNSENAGAYIARNRALQQATGEFVTVHDADDWSHPEKMEIQVKHLLENEHVIANTSQQARVTEDLQFHRRGKPGEYLFANMSSLMFRREIALERIGYWDSIRFGADGEFKKRLIKAFGKEAVVDVKTGPCAFQRQSSGSLTANSVFGYHGYFMGVRKEYLDAYTHYHQTHQDVYYPFPMTERPFAVPEPMWPVREAKSHDNRRHFDVIIVSEFRLLGGTNMSNIEEIKAQKELGLKTGLIQLYRHDLHSAQMINPKVREQIDGKHVQMIGYGEKVTCNVLIVRHPPVLQEWQKYVPDVEAKSIKVIVNQPPKRDYTKTEAALYNIRTCAKRLKHYFGKKAIWYPIGPSVREALEEHHQKHLAAITVAPEDWVNIINVAEWKRTERPARQGRIKIGRHSRAQYVKWPNDTEELLTIYPESKEFEIHVLGGAQVPEKLLGQIPQNWMVHEFGEIEPKDFLQEIDVFVYYTHPGWVEAFGRVIFEAMAAGVPVVISPSYKNLFKDAAIYAEPDQVQAKVKQLMEDAELYERQVAKALQFVEEQFGYSLHADRLEPHLLPTIAEVGDNHH</sequence>
<evidence type="ECO:0000313" key="5">
    <source>
        <dbReference type="EMBL" id="SFM27296.1"/>
    </source>
</evidence>
<evidence type="ECO:0000259" key="3">
    <source>
        <dbReference type="Pfam" id="PF00534"/>
    </source>
</evidence>
<dbReference type="InterPro" id="IPR001173">
    <property type="entry name" value="Glyco_trans_2-like"/>
</dbReference>
<keyword evidence="2" id="KW-0175">Coiled coil</keyword>
<accession>A0A1I4PIB7</accession>
<dbReference type="CDD" id="cd00761">
    <property type="entry name" value="Glyco_tranf_GTA_type"/>
    <property type="match status" value="1"/>
</dbReference>
<gene>
    <name evidence="5" type="ORF">SAMN04487943_11182</name>
</gene>
<proteinExistence type="inferred from homology"/>
<keyword evidence="5" id="KW-0808">Transferase</keyword>
<dbReference type="SUPFAM" id="SSF53756">
    <property type="entry name" value="UDP-Glycosyltransferase/glycogen phosphorylase"/>
    <property type="match status" value="1"/>
</dbReference>